<feature type="domain" description="YcxB-like C-terminal" evidence="2">
    <location>
        <begin position="103"/>
        <end position="162"/>
    </location>
</feature>
<dbReference type="Pfam" id="PF14317">
    <property type="entry name" value="YcxB"/>
    <property type="match status" value="1"/>
</dbReference>
<reference evidence="3 4" key="1">
    <citation type="submission" date="2013-09" db="EMBL/GenBank/DDBJ databases">
        <authorList>
            <person name="Zeng Z."/>
            <person name="Chen C."/>
        </authorList>
    </citation>
    <scope>NUCLEOTIDE SEQUENCE [LARGE SCALE GENOMIC DNA]</scope>
    <source>
        <strain evidence="3 4">F44-8</strain>
    </source>
</reference>
<dbReference type="STRING" id="1406840.Q763_15775"/>
<organism evidence="3 4">
    <name type="scientific">Flavobacterium beibuense F44-8</name>
    <dbReference type="NCBI Taxonomy" id="1406840"/>
    <lineage>
        <taxon>Bacteria</taxon>
        <taxon>Pseudomonadati</taxon>
        <taxon>Bacteroidota</taxon>
        <taxon>Flavobacteriia</taxon>
        <taxon>Flavobacteriales</taxon>
        <taxon>Flavobacteriaceae</taxon>
        <taxon>Flavobacterium</taxon>
    </lineage>
</organism>
<evidence type="ECO:0000313" key="4">
    <source>
        <dbReference type="Proteomes" id="UP000030129"/>
    </source>
</evidence>
<dbReference type="Proteomes" id="UP000030129">
    <property type="component" value="Unassembled WGS sequence"/>
</dbReference>
<keyword evidence="1" id="KW-0472">Membrane</keyword>
<evidence type="ECO:0000256" key="1">
    <source>
        <dbReference type="SAM" id="Phobius"/>
    </source>
</evidence>
<dbReference type="InterPro" id="IPR025588">
    <property type="entry name" value="YcxB-like_C"/>
</dbReference>
<dbReference type="RefSeq" id="WP_035135929.1">
    <property type="nucleotide sequence ID" value="NZ_JRLV01000023.1"/>
</dbReference>
<sequence length="176" mass="20385">MTDITITQTLKQDDLAKASLYNLVIGRSPVLLIIYGALALSAIITFVNPFNAYRERDNTSYDIFVYVIAIIAIPLLLWRSIKKASKKAFEKNARFYNNVSYTFTPNSYKSEGEDFSTSYKWEDLYKIKETKKWFFIHISKNQAVILDKSQIDLLQQTEMKNIFNSVQSKIKVSLIK</sequence>
<accession>A0A0A2LIC2</accession>
<keyword evidence="1" id="KW-0812">Transmembrane</keyword>
<evidence type="ECO:0000313" key="3">
    <source>
        <dbReference type="EMBL" id="KGO78971.1"/>
    </source>
</evidence>
<evidence type="ECO:0000259" key="2">
    <source>
        <dbReference type="Pfam" id="PF14317"/>
    </source>
</evidence>
<dbReference type="EMBL" id="JRLV01000023">
    <property type="protein sequence ID" value="KGO78971.1"/>
    <property type="molecule type" value="Genomic_DNA"/>
</dbReference>
<dbReference type="AlphaFoldDB" id="A0A0A2LIC2"/>
<keyword evidence="4" id="KW-1185">Reference proteome</keyword>
<keyword evidence="1" id="KW-1133">Transmembrane helix</keyword>
<feature type="transmembrane region" description="Helical" evidence="1">
    <location>
        <begin position="63"/>
        <end position="81"/>
    </location>
</feature>
<comment type="caution">
    <text evidence="3">The sequence shown here is derived from an EMBL/GenBank/DDBJ whole genome shotgun (WGS) entry which is preliminary data.</text>
</comment>
<feature type="transmembrane region" description="Helical" evidence="1">
    <location>
        <begin position="30"/>
        <end position="51"/>
    </location>
</feature>
<name>A0A0A2LIC2_9FLAO</name>
<protein>
    <recommendedName>
        <fullName evidence="2">YcxB-like C-terminal domain-containing protein</fullName>
    </recommendedName>
</protein>
<gene>
    <name evidence="3" type="ORF">Q763_15775</name>
</gene>
<proteinExistence type="predicted"/>